<reference evidence="1" key="1">
    <citation type="journal article" date="2024" name="J. Gen. Virol.">
        <title>Novel phages of Pseudomonas syringae unveil numerous potential auxiliary metabolic genes.</title>
        <authorList>
            <person name="Feltin C."/>
            <person name="Garneau J.R."/>
            <person name="Morris C.E."/>
            <person name="Berard A."/>
            <person name="Torres-Barcelo C."/>
        </authorList>
    </citation>
    <scope>NUCLEOTIDE SEQUENCE</scope>
</reference>
<dbReference type="EMBL" id="PP179318">
    <property type="protein sequence ID" value="XAI70102.1"/>
    <property type="molecule type" value="Genomic_DNA"/>
</dbReference>
<name>A0AAU6W0F3_9CAUD</name>
<accession>A0AAU6W0F3</accession>
<proteinExistence type="predicted"/>
<gene>
    <name evidence="1" type="ORF">Nican01_00089</name>
</gene>
<organism evidence="1">
    <name type="scientific">Pseudomonas phage Nican01</name>
    <dbReference type="NCBI Taxonomy" id="3138540"/>
    <lineage>
        <taxon>Viruses</taxon>
        <taxon>Duplodnaviria</taxon>
        <taxon>Heunggongvirae</taxon>
        <taxon>Uroviricota</taxon>
        <taxon>Caudoviricetes</taxon>
        <taxon>Nickievirus</taxon>
    </lineage>
</organism>
<sequence>MSHFELEDAPDYLAQFPVLKGKNQLGRGEFSVVFEGCCPNTVLKLTADYTTVNLLLLGRVKGCDGIVEFIEYHGFMDSPEHPNGVHLIELKRLQEIDPCDHRSLYWERESIIHTIRHRIIESDRFQGILPAQERHAGALQELALSNLFSHSISRALEWIANFMRASTLDLLHDLCNPANYMTDGKRLIITDPIVTVPAD</sequence>
<protein>
    <submittedName>
        <fullName evidence="1">Uncharacterized protein</fullName>
    </submittedName>
</protein>
<evidence type="ECO:0000313" key="1">
    <source>
        <dbReference type="EMBL" id="XAI70102.1"/>
    </source>
</evidence>